<protein>
    <submittedName>
        <fullName evidence="1">Uncharacterized protein</fullName>
    </submittedName>
</protein>
<evidence type="ECO:0000313" key="1">
    <source>
        <dbReference type="EMBL" id="MBC3473171.1"/>
    </source>
</evidence>
<sequence>MSDFKSKLQHLSAEQIEALYSEYIGGEKIARLLERYAIDLAPSSLIKAFPPVPCAELVCPYCEVSLYERRKSRSANSWNDNLAYCPNCAHRHYFPGRNRWQRACACQPCLAAREQARQAKAIEQRKRIKEHWSLAKHLPVPLHTLSITRQLQLLAVLEIRMDTQTDCILAAEKTIGDARVSPSKGMDSTILLGLHEDQVLLVDPDSPLEAFSDDPTPKAWQNKVRWVANVSLDDPQRAGLGTLHRALHTALCAGPQPHWHDELVAAIRLLCNEEVCAYIATRCAEHGLPFEARHKAAEVAAQLLDRHPVRHIWSLVNTAVRGALSFVARAQVNKLHAANTIPGSLLSLSERAIREGWQFTVSSYDSHAPRSGFSQALFDVLLQQRDHGLSRKVSDYIAELPGHADDNGCRLFCAMCGSNLVHVKAGPRETIVNCKDCLARTLLST</sequence>
<accession>A0A923GLQ0</accession>
<keyword evidence="3" id="KW-1185">Reference proteome</keyword>
<dbReference type="Proteomes" id="UP000628137">
    <property type="component" value="Unassembled WGS sequence"/>
</dbReference>
<dbReference type="EMBL" id="JABWRP020000020">
    <property type="protein sequence ID" value="MBV4543738.1"/>
    <property type="molecule type" value="Genomic_DNA"/>
</dbReference>
<reference evidence="1 3" key="1">
    <citation type="journal article" date="2020" name="Microorganisms">
        <title>Reliable Identification of Environmental Pseudomonas Isolates Using the rpoD Gene.</title>
        <authorList>
            <consortium name="The Broad Institute Genome Sequencing Platform"/>
            <person name="Girard L."/>
            <person name="Lood C."/>
            <person name="Rokni-Zadeh H."/>
            <person name="van Noort V."/>
            <person name="Lavigne R."/>
            <person name="De Mot R."/>
        </authorList>
    </citation>
    <scope>NUCLEOTIDE SEQUENCE</scope>
    <source>
        <strain evidence="1 3">RW4S2</strain>
    </source>
</reference>
<dbReference type="RefSeq" id="WP_186604023.1">
    <property type="nucleotide sequence ID" value="NZ_JABWRP020000020.1"/>
</dbReference>
<dbReference type="AlphaFoldDB" id="A0A923GLQ0"/>
<comment type="caution">
    <text evidence="1">The sequence shown here is derived from an EMBL/GenBank/DDBJ whole genome shotgun (WGS) entry which is preliminary data.</text>
</comment>
<evidence type="ECO:0000313" key="3">
    <source>
        <dbReference type="Proteomes" id="UP000628137"/>
    </source>
</evidence>
<evidence type="ECO:0000313" key="2">
    <source>
        <dbReference type="EMBL" id="MBV4543738.1"/>
    </source>
</evidence>
<reference evidence="1" key="2">
    <citation type="submission" date="2020-07" db="EMBL/GenBank/DDBJ databases">
        <authorList>
            <person name="Lood C."/>
            <person name="Girard L."/>
        </authorList>
    </citation>
    <scope>NUCLEOTIDE SEQUENCE</scope>
    <source>
        <strain evidence="1">RW4S2</strain>
    </source>
</reference>
<gene>
    <name evidence="2" type="ORF">HU738_022045</name>
    <name evidence="1" type="ORF">HU738_21660</name>
</gene>
<organism evidence="1">
    <name type="scientific">Pseudomonas vlassakiae</name>
    <dbReference type="NCBI Taxonomy" id="485888"/>
    <lineage>
        <taxon>Bacteria</taxon>
        <taxon>Pseudomonadati</taxon>
        <taxon>Pseudomonadota</taxon>
        <taxon>Gammaproteobacteria</taxon>
        <taxon>Pseudomonadales</taxon>
        <taxon>Pseudomonadaceae</taxon>
        <taxon>Pseudomonas</taxon>
    </lineage>
</organism>
<reference evidence="2" key="3">
    <citation type="submission" date="2021-06" db="EMBL/GenBank/DDBJ databases">
        <title>Updating the genus Pseudomonas: Description of 43 new species and partition of the Pseudomonas putida group.</title>
        <authorList>
            <person name="Girard L."/>
            <person name="Lood C."/>
            <person name="Vandamme P."/>
            <person name="Rokni-Zadeh H."/>
            <person name="Van Noort V."/>
            <person name="Hofte M."/>
            <person name="Lavigne R."/>
            <person name="De Mot R."/>
        </authorList>
    </citation>
    <scope>NUCLEOTIDE SEQUENCE</scope>
    <source>
        <strain evidence="2">RW4S2</strain>
    </source>
</reference>
<proteinExistence type="predicted"/>
<name>A0A923GLQ0_9PSED</name>
<dbReference type="EMBL" id="JABWRP010000023">
    <property type="protein sequence ID" value="MBC3473171.1"/>
    <property type="molecule type" value="Genomic_DNA"/>
</dbReference>